<organism evidence="5 6">
    <name type="scientific">Saccharothrix yanglingensis</name>
    <dbReference type="NCBI Taxonomy" id="659496"/>
    <lineage>
        <taxon>Bacteria</taxon>
        <taxon>Bacillati</taxon>
        <taxon>Actinomycetota</taxon>
        <taxon>Actinomycetes</taxon>
        <taxon>Pseudonocardiales</taxon>
        <taxon>Pseudonocardiaceae</taxon>
        <taxon>Saccharothrix</taxon>
    </lineage>
</organism>
<feature type="domain" description="STAS" evidence="4">
    <location>
        <begin position="148"/>
        <end position="244"/>
    </location>
</feature>
<dbReference type="Pfam" id="PF01740">
    <property type="entry name" value="STAS"/>
    <property type="match status" value="1"/>
</dbReference>
<dbReference type="CDD" id="cd07043">
    <property type="entry name" value="STAS_anti-anti-sigma_factors"/>
    <property type="match status" value="1"/>
</dbReference>
<comment type="similarity">
    <text evidence="1 2">Belongs to the anti-sigma-factor antagonist family.</text>
</comment>
<dbReference type="PANTHER" id="PTHR33495">
    <property type="entry name" value="ANTI-SIGMA FACTOR ANTAGONIST TM_1081-RELATED-RELATED"/>
    <property type="match status" value="1"/>
</dbReference>
<comment type="caution">
    <text evidence="5">The sequence shown here is derived from an EMBL/GenBank/DDBJ whole genome shotgun (WGS) entry which is preliminary data.</text>
</comment>
<protein>
    <recommendedName>
        <fullName evidence="2">Anti-sigma factor antagonist</fullName>
    </recommendedName>
</protein>
<evidence type="ECO:0000313" key="6">
    <source>
        <dbReference type="Proteomes" id="UP001225605"/>
    </source>
</evidence>
<evidence type="ECO:0000259" key="4">
    <source>
        <dbReference type="PROSITE" id="PS50801"/>
    </source>
</evidence>
<evidence type="ECO:0000256" key="3">
    <source>
        <dbReference type="SAM" id="MobiDB-lite"/>
    </source>
</evidence>
<evidence type="ECO:0000313" key="5">
    <source>
        <dbReference type="EMBL" id="MDQ2588420.1"/>
    </source>
</evidence>
<dbReference type="Proteomes" id="UP001225605">
    <property type="component" value="Unassembled WGS sequence"/>
</dbReference>
<dbReference type="NCBIfam" id="TIGR00377">
    <property type="entry name" value="ant_ant_sig"/>
    <property type="match status" value="1"/>
</dbReference>
<dbReference type="EMBL" id="NSDM01000018">
    <property type="protein sequence ID" value="MDQ2588420.1"/>
    <property type="molecule type" value="Genomic_DNA"/>
</dbReference>
<dbReference type="InterPro" id="IPR003658">
    <property type="entry name" value="Anti-sigma_ant"/>
</dbReference>
<evidence type="ECO:0000256" key="2">
    <source>
        <dbReference type="RuleBase" id="RU003749"/>
    </source>
</evidence>
<gene>
    <name evidence="5" type="ORF">CKY47_31595</name>
</gene>
<name>A0ABU0X8G6_9PSEU</name>
<proteinExistence type="inferred from homology"/>
<reference evidence="5 6" key="1">
    <citation type="submission" date="2017-06" db="EMBL/GenBank/DDBJ databases">
        <title>Cultured bacterium strain Saccharothrix yanglingensis Hhs.015.</title>
        <authorList>
            <person name="Xia Y."/>
        </authorList>
    </citation>
    <scope>NUCLEOTIDE SEQUENCE [LARGE SCALE GENOMIC DNA]</scope>
    <source>
        <strain evidence="5 6">Hhs.015</strain>
    </source>
</reference>
<sequence length="246" mass="26641">MRFDAAERVRRLPFRSHSPLRGVTMEVLDHFNHGRVSTTVAARPPGRARRRTTTSRPTPAEHPHRARPPPAHRCGDPLRTSTAPHGPRSVDQRHPTPLGETPDLVLQGYPGPTCGHTARWKSGRRRGARVHEALPLEIGVHDRGADTVATVVGELDFGTTPRMLEVVEPLAAEGRTLVLDLSELDFCDSSALSALVRLHKVAKAAGGALHLAAPRPQVESAITLTMLHQLLTIHPRVPDAPGGSTP</sequence>
<dbReference type="PROSITE" id="PS50801">
    <property type="entry name" value="STAS"/>
    <property type="match status" value="1"/>
</dbReference>
<dbReference type="Gene3D" id="3.30.750.24">
    <property type="entry name" value="STAS domain"/>
    <property type="match status" value="1"/>
</dbReference>
<dbReference type="InterPro" id="IPR002645">
    <property type="entry name" value="STAS_dom"/>
</dbReference>
<evidence type="ECO:0000256" key="1">
    <source>
        <dbReference type="ARBA" id="ARBA00009013"/>
    </source>
</evidence>
<dbReference type="PANTHER" id="PTHR33495:SF2">
    <property type="entry name" value="ANTI-SIGMA FACTOR ANTAGONIST TM_1081-RELATED"/>
    <property type="match status" value="1"/>
</dbReference>
<dbReference type="SUPFAM" id="SSF52091">
    <property type="entry name" value="SpoIIaa-like"/>
    <property type="match status" value="1"/>
</dbReference>
<accession>A0ABU0X8G6</accession>
<keyword evidence="6" id="KW-1185">Reference proteome</keyword>
<feature type="region of interest" description="Disordered" evidence="3">
    <location>
        <begin position="36"/>
        <end position="103"/>
    </location>
</feature>
<dbReference type="InterPro" id="IPR036513">
    <property type="entry name" value="STAS_dom_sf"/>
</dbReference>